<reference evidence="6 7" key="1">
    <citation type="submission" date="2015-01" db="EMBL/GenBank/DDBJ databases">
        <title>The Genome Sequence of Exophiala sideris CBS121828.</title>
        <authorList>
            <consortium name="The Broad Institute Genomics Platform"/>
            <person name="Cuomo C."/>
            <person name="de Hoog S."/>
            <person name="Gorbushina A."/>
            <person name="Stielow B."/>
            <person name="Teixiera M."/>
            <person name="Abouelleil A."/>
            <person name="Chapman S.B."/>
            <person name="Priest M."/>
            <person name="Young S.K."/>
            <person name="Wortman J."/>
            <person name="Nusbaum C."/>
            <person name="Birren B."/>
        </authorList>
    </citation>
    <scope>NUCLEOTIDE SEQUENCE [LARGE SCALE GENOMIC DNA]</scope>
    <source>
        <strain evidence="6 7">CBS 121828</strain>
    </source>
</reference>
<keyword evidence="2 5" id="KW-0812">Transmembrane</keyword>
<comment type="subcellular location">
    <subcellularLocation>
        <location evidence="1">Membrane</location>
    </subcellularLocation>
</comment>
<evidence type="ECO:0000313" key="7">
    <source>
        <dbReference type="Proteomes" id="UP000053599"/>
    </source>
</evidence>
<organism evidence="6 7">
    <name type="scientific">Exophiala sideris</name>
    <dbReference type="NCBI Taxonomy" id="1016849"/>
    <lineage>
        <taxon>Eukaryota</taxon>
        <taxon>Fungi</taxon>
        <taxon>Dikarya</taxon>
        <taxon>Ascomycota</taxon>
        <taxon>Pezizomycotina</taxon>
        <taxon>Eurotiomycetes</taxon>
        <taxon>Chaetothyriomycetidae</taxon>
        <taxon>Chaetothyriales</taxon>
        <taxon>Herpotrichiellaceae</taxon>
        <taxon>Exophiala</taxon>
    </lineage>
</organism>
<dbReference type="AlphaFoldDB" id="A0A0D1VSU7"/>
<dbReference type="PANTHER" id="PTHR35814:SF1">
    <property type="entry name" value="GLUTATHIONE S-TRANSFERASE-RELATED"/>
    <property type="match status" value="1"/>
</dbReference>
<gene>
    <name evidence="6" type="ORF">PV11_06747</name>
</gene>
<evidence type="ECO:0000256" key="1">
    <source>
        <dbReference type="ARBA" id="ARBA00004370"/>
    </source>
</evidence>
<dbReference type="STRING" id="1016849.A0A0D1VSU7"/>
<dbReference type="Gene3D" id="1.20.120.550">
    <property type="entry name" value="Membrane associated eicosanoid/glutathione metabolism-like domain"/>
    <property type="match status" value="1"/>
</dbReference>
<feature type="transmembrane region" description="Helical" evidence="5">
    <location>
        <begin position="12"/>
        <end position="30"/>
    </location>
</feature>
<evidence type="ECO:0008006" key="8">
    <source>
        <dbReference type="Google" id="ProtNLM"/>
    </source>
</evidence>
<accession>A0A0D1VSU7</accession>
<sequence>MSVPVGITVPKLLPVTGAFAPAFAAYYLLLNLQVSAVRTNKETYLGSKGDDDKKLLVAERSHGNFVENVPMALLVAAIAEANGGNRRAITGSLAALLLFRIVHVEFGIKAQDSLGWGRPVGYFGTLGFVAGMSGYAAYLVKSYWGF</sequence>
<dbReference type="InterPro" id="IPR023352">
    <property type="entry name" value="MAPEG-like_dom_sf"/>
</dbReference>
<protein>
    <recommendedName>
        <fullName evidence="8">Glutathione S-transferase</fullName>
    </recommendedName>
</protein>
<dbReference type="PANTHER" id="PTHR35814">
    <property type="match status" value="1"/>
</dbReference>
<proteinExistence type="predicted"/>
<name>A0A0D1VSU7_9EURO</name>
<evidence type="ECO:0000313" key="6">
    <source>
        <dbReference type="EMBL" id="KIV79170.1"/>
    </source>
</evidence>
<dbReference type="SUPFAM" id="SSF161084">
    <property type="entry name" value="MAPEG domain-like"/>
    <property type="match status" value="1"/>
</dbReference>
<keyword evidence="4 5" id="KW-0472">Membrane</keyword>
<keyword evidence="3 5" id="KW-1133">Transmembrane helix</keyword>
<dbReference type="GO" id="GO:0016020">
    <property type="term" value="C:membrane"/>
    <property type="evidence" value="ECO:0007669"/>
    <property type="project" value="UniProtKB-SubCell"/>
</dbReference>
<dbReference type="EMBL" id="KN846953">
    <property type="protein sequence ID" value="KIV79170.1"/>
    <property type="molecule type" value="Genomic_DNA"/>
</dbReference>
<dbReference type="OrthoDB" id="19091at2759"/>
<evidence type="ECO:0000256" key="3">
    <source>
        <dbReference type="ARBA" id="ARBA00022989"/>
    </source>
</evidence>
<dbReference type="Pfam" id="PF01124">
    <property type="entry name" value="MAPEG"/>
    <property type="match status" value="1"/>
</dbReference>
<dbReference type="HOGENOM" id="CLU_134926_0_0_1"/>
<feature type="transmembrane region" description="Helical" evidence="5">
    <location>
        <begin position="120"/>
        <end position="140"/>
    </location>
</feature>
<dbReference type="InterPro" id="IPR001129">
    <property type="entry name" value="Membr-assoc_MAPEG"/>
</dbReference>
<evidence type="ECO:0000256" key="5">
    <source>
        <dbReference type="SAM" id="Phobius"/>
    </source>
</evidence>
<evidence type="ECO:0000256" key="2">
    <source>
        <dbReference type="ARBA" id="ARBA00022692"/>
    </source>
</evidence>
<dbReference type="Proteomes" id="UP000053599">
    <property type="component" value="Unassembled WGS sequence"/>
</dbReference>
<evidence type="ECO:0000256" key="4">
    <source>
        <dbReference type="ARBA" id="ARBA00023136"/>
    </source>
</evidence>